<keyword evidence="3" id="KW-1185">Reference proteome</keyword>
<name>A0AAE1L3L5_PETCI</name>
<dbReference type="AlphaFoldDB" id="A0AAE1L3L5"/>
<evidence type="ECO:0008006" key="4">
    <source>
        <dbReference type="Google" id="ProtNLM"/>
    </source>
</evidence>
<evidence type="ECO:0000313" key="3">
    <source>
        <dbReference type="Proteomes" id="UP001286313"/>
    </source>
</evidence>
<dbReference type="Proteomes" id="UP001286313">
    <property type="component" value="Unassembled WGS sequence"/>
</dbReference>
<accession>A0AAE1L3L5</accession>
<evidence type="ECO:0000313" key="2">
    <source>
        <dbReference type="EMBL" id="KAK3895329.1"/>
    </source>
</evidence>
<evidence type="ECO:0000256" key="1">
    <source>
        <dbReference type="SAM" id="MobiDB-lite"/>
    </source>
</evidence>
<dbReference type="EMBL" id="JAWQEG010000048">
    <property type="protein sequence ID" value="KAK3895329.1"/>
    <property type="molecule type" value="Genomic_DNA"/>
</dbReference>
<gene>
    <name evidence="2" type="ORF">Pcinc_000950</name>
</gene>
<proteinExistence type="predicted"/>
<feature type="compositionally biased region" description="Basic and acidic residues" evidence="1">
    <location>
        <begin position="39"/>
        <end position="99"/>
    </location>
</feature>
<protein>
    <recommendedName>
        <fullName evidence="4">Ig-like domain-containing protein</fullName>
    </recommendedName>
</protein>
<sequence>MEYVVERGGKVTVACTVKAHPAVLTFTWALKSTPGESQGRGEGRKERRGEWMDIEGRDEERGRKGRVDIEGRESKGEGMGEWILKDGRGKGRVDVEGKG</sequence>
<comment type="caution">
    <text evidence="2">The sequence shown here is derived from an EMBL/GenBank/DDBJ whole genome shotgun (WGS) entry which is preliminary data.</text>
</comment>
<organism evidence="2 3">
    <name type="scientific">Petrolisthes cinctipes</name>
    <name type="common">Flat porcelain crab</name>
    <dbReference type="NCBI Taxonomy" id="88211"/>
    <lineage>
        <taxon>Eukaryota</taxon>
        <taxon>Metazoa</taxon>
        <taxon>Ecdysozoa</taxon>
        <taxon>Arthropoda</taxon>
        <taxon>Crustacea</taxon>
        <taxon>Multicrustacea</taxon>
        <taxon>Malacostraca</taxon>
        <taxon>Eumalacostraca</taxon>
        <taxon>Eucarida</taxon>
        <taxon>Decapoda</taxon>
        <taxon>Pleocyemata</taxon>
        <taxon>Anomura</taxon>
        <taxon>Galatheoidea</taxon>
        <taxon>Porcellanidae</taxon>
        <taxon>Petrolisthes</taxon>
    </lineage>
</organism>
<feature type="region of interest" description="Disordered" evidence="1">
    <location>
        <begin position="32"/>
        <end position="99"/>
    </location>
</feature>
<reference evidence="2" key="1">
    <citation type="submission" date="2023-10" db="EMBL/GenBank/DDBJ databases">
        <title>Genome assemblies of two species of porcelain crab, Petrolisthes cinctipes and Petrolisthes manimaculis (Anomura: Porcellanidae).</title>
        <authorList>
            <person name="Angst P."/>
        </authorList>
    </citation>
    <scope>NUCLEOTIDE SEQUENCE</scope>
    <source>
        <strain evidence="2">PB745_01</strain>
        <tissue evidence="2">Gill</tissue>
    </source>
</reference>